<feature type="transmembrane region" description="Helical" evidence="8">
    <location>
        <begin position="254"/>
        <end position="278"/>
    </location>
</feature>
<dbReference type="GO" id="GO:0033573">
    <property type="term" value="C:high-affinity iron permease complex"/>
    <property type="evidence" value="ECO:0007669"/>
    <property type="project" value="InterPro"/>
</dbReference>
<evidence type="ECO:0000256" key="8">
    <source>
        <dbReference type="SAM" id="Phobius"/>
    </source>
</evidence>
<keyword evidence="5 8" id="KW-1133">Transmembrane helix</keyword>
<keyword evidence="3" id="KW-0408">Iron</keyword>
<feature type="transmembrane region" description="Helical" evidence="8">
    <location>
        <begin position="140"/>
        <end position="161"/>
    </location>
</feature>
<organism evidence="9 10">
    <name type="scientific">Heliocybe sulcata</name>
    <dbReference type="NCBI Taxonomy" id="5364"/>
    <lineage>
        <taxon>Eukaryota</taxon>
        <taxon>Fungi</taxon>
        <taxon>Dikarya</taxon>
        <taxon>Basidiomycota</taxon>
        <taxon>Agaricomycotina</taxon>
        <taxon>Agaricomycetes</taxon>
        <taxon>Gloeophyllales</taxon>
        <taxon>Gloeophyllaceae</taxon>
        <taxon>Heliocybe</taxon>
    </lineage>
</organism>
<keyword evidence="3" id="KW-0410">Iron transport</keyword>
<name>A0A5C3MVL2_9AGAM</name>
<evidence type="ECO:0000256" key="4">
    <source>
        <dbReference type="ARBA" id="ARBA00022692"/>
    </source>
</evidence>
<feature type="transmembrane region" description="Helical" evidence="8">
    <location>
        <begin position="6"/>
        <end position="32"/>
    </location>
</feature>
<comment type="similarity">
    <text evidence="2">Belongs to the oxidase-dependent Fe transporter (OFeT) (TC 9.A.10.1) family.</text>
</comment>
<dbReference type="EMBL" id="ML213516">
    <property type="protein sequence ID" value="TFK49374.1"/>
    <property type="molecule type" value="Genomic_DNA"/>
</dbReference>
<feature type="transmembrane region" description="Helical" evidence="8">
    <location>
        <begin position="225"/>
        <end position="247"/>
    </location>
</feature>
<dbReference type="STRING" id="5364.A0A5C3MVL2"/>
<evidence type="ECO:0000256" key="5">
    <source>
        <dbReference type="ARBA" id="ARBA00022989"/>
    </source>
</evidence>
<evidence type="ECO:0000256" key="6">
    <source>
        <dbReference type="ARBA" id="ARBA00023136"/>
    </source>
</evidence>
<evidence type="ECO:0000256" key="7">
    <source>
        <dbReference type="SAM" id="MobiDB-lite"/>
    </source>
</evidence>
<sequence length="391" mass="43045">MARNLFSVPIFFIVFRETLEAAIIISVLLGLVEQIVKEDPQRITTRHARPPISTRPSSEKEKEKAGGEDAGVPELKRDSDSSAGSEEEVVVDTKRLIKKLRLQIFIGSAIGLVIAAAIGAAFIAVWFTQASDLWSKSEELWEGIFEVIASAMIFVMGVTMLKLDRAKAKWRVKLQKAFDGQDVDRRTLFSRYVLLLLPLITVLREGIEAVIFVGGVSLGQPAASIPIAAIVGLVCGLACGYLIYGFASRTTLRVFLVVMTNFLLLIGAGLFSKAVWAFQTNEFNRLLGADVDDAGGDGPGSFDVRTSVWHLDCCNPENNYDGQGWLIFGAIFGWTNSATYGSVLSYVFYWLAVVATLVYMKFKEGRTRLFGKESAVGRKRREAREARGIPN</sequence>
<feature type="transmembrane region" description="Helical" evidence="8">
    <location>
        <begin position="104"/>
        <end position="128"/>
    </location>
</feature>
<evidence type="ECO:0000256" key="3">
    <source>
        <dbReference type="ARBA" id="ARBA00022496"/>
    </source>
</evidence>
<dbReference type="Proteomes" id="UP000305948">
    <property type="component" value="Unassembled WGS sequence"/>
</dbReference>
<dbReference type="OrthoDB" id="4364at2759"/>
<feature type="transmembrane region" description="Helical" evidence="8">
    <location>
        <begin position="343"/>
        <end position="362"/>
    </location>
</feature>
<keyword evidence="3" id="KW-0406">Ion transport</keyword>
<dbReference type="PANTHER" id="PTHR31632:SF2">
    <property type="entry name" value="PLASMA MEMBRANE IRON PERMEASE"/>
    <property type="match status" value="1"/>
</dbReference>
<keyword evidence="10" id="KW-1185">Reference proteome</keyword>
<feature type="transmembrane region" description="Helical" evidence="8">
    <location>
        <begin position="192"/>
        <end position="213"/>
    </location>
</feature>
<dbReference type="GO" id="GO:0015093">
    <property type="term" value="F:ferrous iron transmembrane transporter activity"/>
    <property type="evidence" value="ECO:0007669"/>
    <property type="project" value="TreeGrafter"/>
</dbReference>
<proteinExistence type="inferred from homology"/>
<evidence type="ECO:0000313" key="10">
    <source>
        <dbReference type="Proteomes" id="UP000305948"/>
    </source>
</evidence>
<feature type="region of interest" description="Disordered" evidence="7">
    <location>
        <begin position="43"/>
        <end position="86"/>
    </location>
</feature>
<dbReference type="Pfam" id="PF03239">
    <property type="entry name" value="FTR1"/>
    <property type="match status" value="1"/>
</dbReference>
<gene>
    <name evidence="9" type="ORF">OE88DRAFT_1736996</name>
</gene>
<accession>A0A5C3MVL2</accession>
<dbReference type="PANTHER" id="PTHR31632">
    <property type="entry name" value="IRON TRANSPORTER FTH1"/>
    <property type="match status" value="1"/>
</dbReference>
<evidence type="ECO:0000256" key="2">
    <source>
        <dbReference type="ARBA" id="ARBA00008333"/>
    </source>
</evidence>
<evidence type="ECO:0000313" key="9">
    <source>
        <dbReference type="EMBL" id="TFK49374.1"/>
    </source>
</evidence>
<protein>
    <submittedName>
        <fullName evidence="9">Iron permease FTR1</fullName>
    </submittedName>
</protein>
<reference evidence="9 10" key="1">
    <citation type="journal article" date="2019" name="Nat. Ecol. Evol.">
        <title>Megaphylogeny resolves global patterns of mushroom evolution.</title>
        <authorList>
            <person name="Varga T."/>
            <person name="Krizsan K."/>
            <person name="Foldi C."/>
            <person name="Dima B."/>
            <person name="Sanchez-Garcia M."/>
            <person name="Sanchez-Ramirez S."/>
            <person name="Szollosi G.J."/>
            <person name="Szarkandi J.G."/>
            <person name="Papp V."/>
            <person name="Albert L."/>
            <person name="Andreopoulos W."/>
            <person name="Angelini C."/>
            <person name="Antonin V."/>
            <person name="Barry K.W."/>
            <person name="Bougher N.L."/>
            <person name="Buchanan P."/>
            <person name="Buyck B."/>
            <person name="Bense V."/>
            <person name="Catcheside P."/>
            <person name="Chovatia M."/>
            <person name="Cooper J."/>
            <person name="Damon W."/>
            <person name="Desjardin D."/>
            <person name="Finy P."/>
            <person name="Geml J."/>
            <person name="Haridas S."/>
            <person name="Hughes K."/>
            <person name="Justo A."/>
            <person name="Karasinski D."/>
            <person name="Kautmanova I."/>
            <person name="Kiss B."/>
            <person name="Kocsube S."/>
            <person name="Kotiranta H."/>
            <person name="LaButti K.M."/>
            <person name="Lechner B.E."/>
            <person name="Liimatainen K."/>
            <person name="Lipzen A."/>
            <person name="Lukacs Z."/>
            <person name="Mihaltcheva S."/>
            <person name="Morgado L.N."/>
            <person name="Niskanen T."/>
            <person name="Noordeloos M.E."/>
            <person name="Ohm R.A."/>
            <person name="Ortiz-Santana B."/>
            <person name="Ovrebo C."/>
            <person name="Racz N."/>
            <person name="Riley R."/>
            <person name="Savchenko A."/>
            <person name="Shiryaev A."/>
            <person name="Soop K."/>
            <person name="Spirin V."/>
            <person name="Szebenyi C."/>
            <person name="Tomsovsky M."/>
            <person name="Tulloss R.E."/>
            <person name="Uehling J."/>
            <person name="Grigoriev I.V."/>
            <person name="Vagvolgyi C."/>
            <person name="Papp T."/>
            <person name="Martin F.M."/>
            <person name="Miettinen O."/>
            <person name="Hibbett D.S."/>
            <person name="Nagy L.G."/>
        </authorList>
    </citation>
    <scope>NUCLEOTIDE SEQUENCE [LARGE SCALE GENOMIC DNA]</scope>
    <source>
        <strain evidence="9 10">OMC1185</strain>
    </source>
</reference>
<dbReference type="AlphaFoldDB" id="A0A5C3MVL2"/>
<keyword evidence="3" id="KW-0813">Transport</keyword>
<dbReference type="InterPro" id="IPR004923">
    <property type="entry name" value="FTR1/Fip1/EfeU"/>
</dbReference>
<evidence type="ECO:0000256" key="1">
    <source>
        <dbReference type="ARBA" id="ARBA00004141"/>
    </source>
</evidence>
<keyword evidence="6 8" id="KW-0472">Membrane</keyword>
<keyword evidence="4 8" id="KW-0812">Transmembrane</keyword>
<comment type="subcellular location">
    <subcellularLocation>
        <location evidence="1">Membrane</location>
        <topology evidence="1">Multi-pass membrane protein</topology>
    </subcellularLocation>
</comment>
<feature type="compositionally biased region" description="Basic and acidic residues" evidence="7">
    <location>
        <begin position="57"/>
        <end position="67"/>
    </location>
</feature>